<dbReference type="PROSITE" id="PS51387">
    <property type="entry name" value="FAD_PCMH"/>
    <property type="match status" value="1"/>
</dbReference>
<dbReference type="GO" id="GO:0071949">
    <property type="term" value="F:FAD binding"/>
    <property type="evidence" value="ECO:0007669"/>
    <property type="project" value="InterPro"/>
</dbReference>
<gene>
    <name evidence="5" type="ORF">GCM10011578_012290</name>
</gene>
<dbReference type="InterPro" id="IPR016166">
    <property type="entry name" value="FAD-bd_PCMH"/>
</dbReference>
<sequence>MQLRLPTSVSEARECLAEGAIPVGGATLIWAAWQRDGFPEQAVSLRKVPEATAIGDGVLGGAVLLHQVLDDRVPEVLRQAAKGVGTGAVRRAATVGGNIAGSTLRDLLPAAIVLDAWADVLTADGVDQVDLAEVQAKSPVLLALRWREPVRGAFAKVADPAGGEVPTIAAAAVDTEGVLRVAVREGYAVSGGEVGADGGGVEELFAGALSGVSETGRSLVLQQVAKVRGE</sequence>
<evidence type="ECO:0000256" key="2">
    <source>
        <dbReference type="ARBA" id="ARBA00022827"/>
    </source>
</evidence>
<accession>A0A917UH50</accession>
<feature type="domain" description="FAD-binding PCMH-type" evidence="4">
    <location>
        <begin position="1"/>
        <end position="160"/>
    </location>
</feature>
<evidence type="ECO:0000256" key="1">
    <source>
        <dbReference type="ARBA" id="ARBA00022630"/>
    </source>
</evidence>
<dbReference type="RefSeq" id="WP_189261524.1">
    <property type="nucleotide sequence ID" value="NZ_BMML01000002.1"/>
</dbReference>
<reference evidence="5" key="1">
    <citation type="journal article" date="2014" name="Int. J. Syst. Evol. Microbiol.">
        <title>Complete genome sequence of Corynebacterium casei LMG S-19264T (=DSM 44701T), isolated from a smear-ripened cheese.</title>
        <authorList>
            <consortium name="US DOE Joint Genome Institute (JGI-PGF)"/>
            <person name="Walter F."/>
            <person name="Albersmeier A."/>
            <person name="Kalinowski J."/>
            <person name="Ruckert C."/>
        </authorList>
    </citation>
    <scope>NUCLEOTIDE SEQUENCE</scope>
    <source>
        <strain evidence="5">CGMCC 4.7110</strain>
    </source>
</reference>
<dbReference type="PANTHER" id="PTHR42659">
    <property type="entry name" value="XANTHINE DEHYDROGENASE SUBUNIT C-RELATED"/>
    <property type="match status" value="1"/>
</dbReference>
<evidence type="ECO:0000256" key="3">
    <source>
        <dbReference type="ARBA" id="ARBA00023002"/>
    </source>
</evidence>
<dbReference type="InterPro" id="IPR002346">
    <property type="entry name" value="Mopterin_DH_FAD-bd"/>
</dbReference>
<evidence type="ECO:0000313" key="5">
    <source>
        <dbReference type="EMBL" id="GGM93638.1"/>
    </source>
</evidence>
<dbReference type="Gene3D" id="3.30.465.10">
    <property type="match status" value="1"/>
</dbReference>
<dbReference type="InterPro" id="IPR051312">
    <property type="entry name" value="Diverse_Substr_Oxidored"/>
</dbReference>
<dbReference type="AlphaFoldDB" id="A0A917UH50"/>
<keyword evidence="2" id="KW-0274">FAD</keyword>
<evidence type="ECO:0000259" key="4">
    <source>
        <dbReference type="PROSITE" id="PS51387"/>
    </source>
</evidence>
<keyword evidence="6" id="KW-1185">Reference proteome</keyword>
<evidence type="ECO:0000313" key="6">
    <source>
        <dbReference type="Proteomes" id="UP000653411"/>
    </source>
</evidence>
<protein>
    <recommendedName>
        <fullName evidence="4">FAD-binding PCMH-type domain-containing protein</fullName>
    </recommendedName>
</protein>
<organism evidence="5 6">
    <name type="scientific">Streptomyces fuscichromogenes</name>
    <dbReference type="NCBI Taxonomy" id="1324013"/>
    <lineage>
        <taxon>Bacteria</taxon>
        <taxon>Bacillati</taxon>
        <taxon>Actinomycetota</taxon>
        <taxon>Actinomycetes</taxon>
        <taxon>Kitasatosporales</taxon>
        <taxon>Streptomycetaceae</taxon>
        <taxon>Streptomyces</taxon>
    </lineage>
</organism>
<dbReference type="GO" id="GO:0016491">
    <property type="term" value="F:oxidoreductase activity"/>
    <property type="evidence" value="ECO:0007669"/>
    <property type="project" value="UniProtKB-KW"/>
</dbReference>
<dbReference type="Pfam" id="PF00941">
    <property type="entry name" value="FAD_binding_5"/>
    <property type="match status" value="1"/>
</dbReference>
<dbReference type="PANTHER" id="PTHR42659:SF2">
    <property type="entry name" value="XANTHINE DEHYDROGENASE SUBUNIT C-RELATED"/>
    <property type="match status" value="1"/>
</dbReference>
<name>A0A917UH50_9ACTN</name>
<dbReference type="InterPro" id="IPR016169">
    <property type="entry name" value="FAD-bd_PCMH_sub2"/>
</dbReference>
<proteinExistence type="predicted"/>
<keyword evidence="3" id="KW-0560">Oxidoreductase</keyword>
<dbReference type="InterPro" id="IPR036318">
    <property type="entry name" value="FAD-bd_PCMH-like_sf"/>
</dbReference>
<dbReference type="EMBL" id="BMML01000002">
    <property type="protein sequence ID" value="GGM93638.1"/>
    <property type="molecule type" value="Genomic_DNA"/>
</dbReference>
<dbReference type="Proteomes" id="UP000653411">
    <property type="component" value="Unassembled WGS sequence"/>
</dbReference>
<reference evidence="5" key="2">
    <citation type="submission" date="2020-09" db="EMBL/GenBank/DDBJ databases">
        <authorList>
            <person name="Sun Q."/>
            <person name="Zhou Y."/>
        </authorList>
    </citation>
    <scope>NUCLEOTIDE SEQUENCE</scope>
    <source>
        <strain evidence="5">CGMCC 4.7110</strain>
    </source>
</reference>
<keyword evidence="1" id="KW-0285">Flavoprotein</keyword>
<comment type="caution">
    <text evidence="5">The sequence shown here is derived from an EMBL/GenBank/DDBJ whole genome shotgun (WGS) entry which is preliminary data.</text>
</comment>
<dbReference type="SUPFAM" id="SSF56176">
    <property type="entry name" value="FAD-binding/transporter-associated domain-like"/>
    <property type="match status" value="1"/>
</dbReference>